<comment type="caution">
    <text evidence="7">The sequence shown here is derived from an EMBL/GenBank/DDBJ whole genome shotgun (WGS) entry which is preliminary data.</text>
</comment>
<dbReference type="InterPro" id="IPR013783">
    <property type="entry name" value="Ig-like_fold"/>
</dbReference>
<keyword evidence="3" id="KW-0326">Glycosidase</keyword>
<feature type="domain" description="Glycoside hydrolase family 2 catalytic" evidence="5">
    <location>
        <begin position="356"/>
        <end position="488"/>
    </location>
</feature>
<dbReference type="EMBL" id="LHYI01000024">
    <property type="protein sequence ID" value="KXB08270.1"/>
    <property type="molecule type" value="Genomic_DNA"/>
</dbReference>
<dbReference type="InterPro" id="IPR036156">
    <property type="entry name" value="Beta-gal/glucu_dom_sf"/>
</dbReference>
<reference evidence="7 8" key="1">
    <citation type="journal article" date="2016" name="Sci. Rep.">
        <title>Metabolic traits of an uncultured archaeal lineage -MSBL1- from brine pools of the Red Sea.</title>
        <authorList>
            <person name="Mwirichia R."/>
            <person name="Alam I."/>
            <person name="Rashid M."/>
            <person name="Vinu M."/>
            <person name="Ba-Alawi W."/>
            <person name="Anthony Kamau A."/>
            <person name="Kamanda Ngugi D."/>
            <person name="Goker M."/>
            <person name="Klenk H.P."/>
            <person name="Bajic V."/>
            <person name="Stingl U."/>
        </authorList>
    </citation>
    <scope>NUCLEOTIDE SEQUENCE [LARGE SCALE GENOMIC DNA]</scope>
    <source>
        <strain evidence="7">SCGC-AAA382M17</strain>
    </source>
</reference>
<evidence type="ECO:0008006" key="9">
    <source>
        <dbReference type="Google" id="ProtNLM"/>
    </source>
</evidence>
<accession>A0ABR5TJH6</accession>
<sequence length="603" mass="69591">MKRNIITLFLALVVGLGNLPLIQAQEAPYSKAENPLFTSWAEEVSPKNALPEYPRPMMKRDHWKNLNGLWDFQITSKMRGPREYKREILVPYPVESALSGVKETVGADNRVWYKRSFTVDNPYENGHVLLHFGAVDWESDVFINGKHVGKHQGGYDPFTYDITKYIQSSGPQELEVTAWDPTDLGYQPVGKQTHDPRSIWYTAVTGIWQTVWLEFVPQSYIKDLKITPQLDHSRVKVEVCANHVSQHYQVKVIAKDGNQKVGTSIGFHDNRLFVELDHPKLWSPQHPFLYDLKVQLLDEKGNGVDQVESYFGMRKISLGKGKGGYTRLFLNNKPLFQLGPLDQGWWPDGLYTAPTDEALKYDIKVTKDLGFNMLRKHVKVEPQRFYYWCDKMGILVWQDMPSGDMRPGRIPCRSEASAEQYKKEYKNLIQDFYNHPSIVMWVPFNEGWGQFQTCEIVKMTKKLDPTRLVDNASGWTDRQVGDVHDIHSYPGPDMPETEDNRAAVHGEFGGQALVVKDHLWLTDFSRAPGHYKTSRSKEKLQNQYNDLLQKVFPLKEQGLAAAVYTQITDVETEVNGFMTYDRKVIKFDQEHIREIHQRLIHGE</sequence>
<dbReference type="PANTHER" id="PTHR42732:SF2">
    <property type="entry name" value="BETA-MANNOSIDASE"/>
    <property type="match status" value="1"/>
</dbReference>
<dbReference type="InterPro" id="IPR006103">
    <property type="entry name" value="Glyco_hydro_2_cat"/>
</dbReference>
<keyword evidence="8" id="KW-1185">Reference proteome</keyword>
<keyword evidence="2" id="KW-0378">Hydrolase</keyword>
<evidence type="ECO:0000259" key="4">
    <source>
        <dbReference type="Pfam" id="PF00703"/>
    </source>
</evidence>
<protein>
    <recommendedName>
        <fullName evidence="9">Beta-galactosidase</fullName>
    </recommendedName>
</protein>
<dbReference type="InterPro" id="IPR008979">
    <property type="entry name" value="Galactose-bd-like_sf"/>
</dbReference>
<dbReference type="SUPFAM" id="SSF49785">
    <property type="entry name" value="Galactose-binding domain-like"/>
    <property type="match status" value="1"/>
</dbReference>
<evidence type="ECO:0000313" key="7">
    <source>
        <dbReference type="EMBL" id="KXB08270.1"/>
    </source>
</evidence>
<name>A0ABR5TJH6_9EURY</name>
<dbReference type="Gene3D" id="2.60.40.10">
    <property type="entry name" value="Immunoglobulins"/>
    <property type="match status" value="1"/>
</dbReference>
<evidence type="ECO:0000256" key="1">
    <source>
        <dbReference type="ARBA" id="ARBA00007401"/>
    </source>
</evidence>
<gene>
    <name evidence="7" type="ORF">AKJ55_01235</name>
</gene>
<dbReference type="SUPFAM" id="SSF51445">
    <property type="entry name" value="(Trans)glycosidases"/>
    <property type="match status" value="1"/>
</dbReference>
<dbReference type="Pfam" id="PF02836">
    <property type="entry name" value="Glyco_hydro_2_C"/>
    <property type="match status" value="1"/>
</dbReference>
<dbReference type="InterPro" id="IPR017853">
    <property type="entry name" value="GH"/>
</dbReference>
<proteinExistence type="inferred from homology"/>
<organism evidence="7 8">
    <name type="scientific">candidate division MSBL1 archaeon SCGC-AAA382M17</name>
    <dbReference type="NCBI Taxonomy" id="1698284"/>
    <lineage>
        <taxon>Archaea</taxon>
        <taxon>Methanobacteriati</taxon>
        <taxon>Methanobacteriota</taxon>
        <taxon>candidate division MSBL1</taxon>
    </lineage>
</organism>
<evidence type="ECO:0000256" key="3">
    <source>
        <dbReference type="ARBA" id="ARBA00023295"/>
    </source>
</evidence>
<dbReference type="InterPro" id="IPR006102">
    <property type="entry name" value="Ig-like_GH2"/>
</dbReference>
<evidence type="ECO:0000313" key="8">
    <source>
        <dbReference type="Proteomes" id="UP000070633"/>
    </source>
</evidence>
<dbReference type="Pfam" id="PF02837">
    <property type="entry name" value="Glyco_hydro_2_N"/>
    <property type="match status" value="1"/>
</dbReference>
<dbReference type="Pfam" id="PF00703">
    <property type="entry name" value="Glyco_hydro_2"/>
    <property type="match status" value="1"/>
</dbReference>
<dbReference type="InterPro" id="IPR006104">
    <property type="entry name" value="Glyco_hydro_2_N"/>
</dbReference>
<feature type="domain" description="Glycosyl hydrolases family 2 sugar binding" evidence="6">
    <location>
        <begin position="90"/>
        <end position="178"/>
    </location>
</feature>
<dbReference type="Gene3D" id="2.60.120.260">
    <property type="entry name" value="Galactose-binding domain-like"/>
    <property type="match status" value="1"/>
</dbReference>
<evidence type="ECO:0000259" key="6">
    <source>
        <dbReference type="Pfam" id="PF02837"/>
    </source>
</evidence>
<evidence type="ECO:0000256" key="2">
    <source>
        <dbReference type="ARBA" id="ARBA00022801"/>
    </source>
</evidence>
<comment type="similarity">
    <text evidence="1">Belongs to the glycosyl hydrolase 2 family.</text>
</comment>
<dbReference type="PANTHER" id="PTHR42732">
    <property type="entry name" value="BETA-GALACTOSIDASE"/>
    <property type="match status" value="1"/>
</dbReference>
<dbReference type="Gene3D" id="3.20.20.80">
    <property type="entry name" value="Glycosidases"/>
    <property type="match status" value="1"/>
</dbReference>
<dbReference type="Proteomes" id="UP000070633">
    <property type="component" value="Unassembled WGS sequence"/>
</dbReference>
<evidence type="ECO:0000259" key="5">
    <source>
        <dbReference type="Pfam" id="PF02836"/>
    </source>
</evidence>
<dbReference type="SUPFAM" id="SSF49303">
    <property type="entry name" value="beta-Galactosidase/glucuronidase domain"/>
    <property type="match status" value="1"/>
</dbReference>
<dbReference type="InterPro" id="IPR051913">
    <property type="entry name" value="GH2_Domain-Containing"/>
</dbReference>
<feature type="domain" description="Glycoside hydrolase family 2 immunoglobulin-like beta-sandwich" evidence="4">
    <location>
        <begin position="220"/>
        <end position="314"/>
    </location>
</feature>